<dbReference type="Proteomes" id="UP000674179">
    <property type="component" value="Chromosome 21"/>
</dbReference>
<evidence type="ECO:0000313" key="1">
    <source>
        <dbReference type="EMBL" id="KAG5480237.1"/>
    </source>
</evidence>
<reference evidence="1 2" key="1">
    <citation type="submission" date="2021-02" db="EMBL/GenBank/DDBJ databases">
        <title>Leishmania (Mundinia) enrietti genome sequencing and assembly.</title>
        <authorList>
            <person name="Almutairi H."/>
            <person name="Gatherer D."/>
        </authorList>
    </citation>
    <scope>NUCLEOTIDE SEQUENCE [LARGE SCALE GENOMIC DNA]</scope>
    <source>
        <strain evidence="1">CUR178</strain>
    </source>
</reference>
<dbReference type="EMBL" id="JAFHKP010000021">
    <property type="protein sequence ID" value="KAG5480237.1"/>
    <property type="molecule type" value="Genomic_DNA"/>
</dbReference>
<organism evidence="1 2">
    <name type="scientific">Leishmania enriettii</name>
    <dbReference type="NCBI Taxonomy" id="5663"/>
    <lineage>
        <taxon>Eukaryota</taxon>
        <taxon>Discoba</taxon>
        <taxon>Euglenozoa</taxon>
        <taxon>Kinetoplastea</taxon>
        <taxon>Metakinetoplastina</taxon>
        <taxon>Trypanosomatida</taxon>
        <taxon>Trypanosomatidae</taxon>
        <taxon>Leishmaniinae</taxon>
        <taxon>Leishmania</taxon>
    </lineage>
</organism>
<gene>
    <name evidence="1" type="ORF">CUR178_06293</name>
</gene>
<dbReference type="RefSeq" id="XP_067693384.1">
    <property type="nucleotide sequence ID" value="XM_067837963.1"/>
</dbReference>
<dbReference type="OrthoDB" id="272595at2759"/>
<dbReference type="KEGG" id="lenr:94173473"/>
<dbReference type="AlphaFoldDB" id="A0A836GDZ3"/>
<proteinExistence type="predicted"/>
<evidence type="ECO:0000313" key="2">
    <source>
        <dbReference type="Proteomes" id="UP000674179"/>
    </source>
</evidence>
<keyword evidence="2" id="KW-1185">Reference proteome</keyword>
<comment type="caution">
    <text evidence="1">The sequence shown here is derived from an EMBL/GenBank/DDBJ whole genome shotgun (WGS) entry which is preliminary data.</text>
</comment>
<name>A0A836GDZ3_LEIEN</name>
<accession>A0A836GDZ3</accession>
<sequence length="161" mass="18026">MSLPRWTSLRHLFSFRNHCAHLPSALSSTSLLALVVLLTVCMAGSPFAEVHAKDCITRRPSSMTAWKFKGGKFLCDNCIGVNMETVSSGAVRRHWTEYNQDHHATNSFVEQHRDGTKVVIHDENRSLSILLSSEVSGIRNEGEQNFRQLYSGTFISVVDCT</sequence>
<protein>
    <submittedName>
        <fullName evidence="1">Uncharacterized protein</fullName>
    </submittedName>
</protein>
<dbReference type="GeneID" id="94173473"/>